<feature type="region of interest" description="Disordered" evidence="1">
    <location>
        <begin position="91"/>
        <end position="161"/>
    </location>
</feature>
<feature type="compositionally biased region" description="Basic and acidic residues" evidence="1">
    <location>
        <begin position="10"/>
        <end position="21"/>
    </location>
</feature>
<dbReference type="Proteomes" id="UP001153076">
    <property type="component" value="Unassembled WGS sequence"/>
</dbReference>
<dbReference type="AlphaFoldDB" id="A0A9Q1GQR5"/>
<keyword evidence="3" id="KW-1185">Reference proteome</keyword>
<proteinExistence type="predicted"/>
<evidence type="ECO:0000313" key="2">
    <source>
        <dbReference type="EMBL" id="KAJ8424393.1"/>
    </source>
</evidence>
<reference evidence="2" key="1">
    <citation type="submission" date="2022-04" db="EMBL/GenBank/DDBJ databases">
        <title>Carnegiea gigantea Genome sequencing and assembly v2.</title>
        <authorList>
            <person name="Copetti D."/>
            <person name="Sanderson M.J."/>
            <person name="Burquez A."/>
            <person name="Wojciechowski M.F."/>
        </authorList>
    </citation>
    <scope>NUCLEOTIDE SEQUENCE</scope>
    <source>
        <strain evidence="2">SGP5-SGP5p</strain>
        <tissue evidence="2">Aerial part</tissue>
    </source>
</reference>
<evidence type="ECO:0000313" key="3">
    <source>
        <dbReference type="Proteomes" id="UP001153076"/>
    </source>
</evidence>
<sequence>MLLCEFVVPGKKEPPLDEASRPPKIHKKSATTAMVVPSALVEEHGRPSPEPTSEVKGRNSAPSEERWSVNLGRVTTRGEGLLFLEGERLEGLPLDPPMEETSASCRGPSSRPNRAGLLEEAGSCSDSSTTIVGGISTPVEGHESELAMDISHGYDTGLPKE</sequence>
<feature type="region of interest" description="Disordered" evidence="1">
    <location>
        <begin position="8"/>
        <end position="72"/>
    </location>
</feature>
<name>A0A9Q1GQR5_9CARY</name>
<accession>A0A9Q1GQR5</accession>
<comment type="caution">
    <text evidence="2">The sequence shown here is derived from an EMBL/GenBank/DDBJ whole genome shotgun (WGS) entry which is preliminary data.</text>
</comment>
<dbReference type="OrthoDB" id="1928766at2759"/>
<evidence type="ECO:0000256" key="1">
    <source>
        <dbReference type="SAM" id="MobiDB-lite"/>
    </source>
</evidence>
<dbReference type="EMBL" id="JAKOGI010001692">
    <property type="protein sequence ID" value="KAJ8424393.1"/>
    <property type="molecule type" value="Genomic_DNA"/>
</dbReference>
<protein>
    <submittedName>
        <fullName evidence="2">Uncharacterized protein</fullName>
    </submittedName>
</protein>
<feature type="compositionally biased region" description="Basic and acidic residues" evidence="1">
    <location>
        <begin position="41"/>
        <end position="67"/>
    </location>
</feature>
<gene>
    <name evidence="2" type="ORF">Cgig2_014218</name>
</gene>
<organism evidence="2 3">
    <name type="scientific">Carnegiea gigantea</name>
    <dbReference type="NCBI Taxonomy" id="171969"/>
    <lineage>
        <taxon>Eukaryota</taxon>
        <taxon>Viridiplantae</taxon>
        <taxon>Streptophyta</taxon>
        <taxon>Embryophyta</taxon>
        <taxon>Tracheophyta</taxon>
        <taxon>Spermatophyta</taxon>
        <taxon>Magnoliopsida</taxon>
        <taxon>eudicotyledons</taxon>
        <taxon>Gunneridae</taxon>
        <taxon>Pentapetalae</taxon>
        <taxon>Caryophyllales</taxon>
        <taxon>Cactineae</taxon>
        <taxon>Cactaceae</taxon>
        <taxon>Cactoideae</taxon>
        <taxon>Echinocereeae</taxon>
        <taxon>Carnegiea</taxon>
    </lineage>
</organism>